<dbReference type="PANTHER" id="PTHR43586">
    <property type="entry name" value="CYSTEINE DESULFURASE"/>
    <property type="match status" value="1"/>
</dbReference>
<evidence type="ECO:0000313" key="3">
    <source>
        <dbReference type="EMBL" id="QGX94035.1"/>
    </source>
</evidence>
<protein>
    <submittedName>
        <fullName evidence="3">Aminotransferase class V-fold PLP-dependent enzyme</fullName>
    </submittedName>
</protein>
<dbReference type="Gene3D" id="3.40.640.10">
    <property type="entry name" value="Type I PLP-dependent aspartate aminotransferase-like (Major domain)"/>
    <property type="match status" value="1"/>
</dbReference>
<dbReference type="InterPro" id="IPR000192">
    <property type="entry name" value="Aminotrans_V_dom"/>
</dbReference>
<dbReference type="Pfam" id="PF00266">
    <property type="entry name" value="Aminotran_5"/>
    <property type="match status" value="1"/>
</dbReference>
<dbReference type="KEGG" id="hra:EI982_04190"/>
<name>A0A6B9F1C1_9EURY</name>
<dbReference type="InterPro" id="IPR015424">
    <property type="entry name" value="PyrdxlP-dep_Trfase"/>
</dbReference>
<evidence type="ECO:0000313" key="4">
    <source>
        <dbReference type="Proteomes" id="UP000428325"/>
    </source>
</evidence>
<dbReference type="OrthoDB" id="9577at2157"/>
<dbReference type="InterPro" id="IPR015421">
    <property type="entry name" value="PyrdxlP-dep_Trfase_major"/>
</dbReference>
<dbReference type="EMBL" id="CP034345">
    <property type="protein sequence ID" value="QGX94035.1"/>
    <property type="molecule type" value="Genomic_DNA"/>
</dbReference>
<dbReference type="GO" id="GO:0008483">
    <property type="term" value="F:transaminase activity"/>
    <property type="evidence" value="ECO:0007669"/>
    <property type="project" value="UniProtKB-KW"/>
</dbReference>
<evidence type="ECO:0000256" key="1">
    <source>
        <dbReference type="ARBA" id="ARBA00022898"/>
    </source>
</evidence>
<sequence>MRPEDLRAEIPALERGVYFNTGASGPAPRRVVEAAGDFLEHHEYVAPVEEGAYPAAFETFEETREVVADFLGADPAEIALTESTADGIARVAAALDWNPGDVVVRTDLEHSAGVVPWWNLRDQGVEVRVLDTEAGRLDLDSVAEAVADARLLCLNSITWNYGTRLPVAEIVEIAHDHDTLVLVDGVQSPGQVPVDVREWGADFVAAAGHKWLLGPWGAGFLYVDRSVADGLTPGIASYRSVADASADDLSLKAGAPRLEVGTTSPAPYRGLIEAIDTVEALGYDTVTGRIERLTDRLKAGLGDRLLSPRAYESGLVTFDADDPEGLVERLADEGIHVRSLPYPDAVRASVHVFNTAADVDALLDAL</sequence>
<dbReference type="AlphaFoldDB" id="A0A6B9F1C1"/>
<dbReference type="RefSeq" id="WP_157688271.1">
    <property type="nucleotide sequence ID" value="NZ_CP034345.1"/>
</dbReference>
<keyword evidence="3" id="KW-0808">Transferase</keyword>
<dbReference type="Gene3D" id="3.90.1150.10">
    <property type="entry name" value="Aspartate Aminotransferase, domain 1"/>
    <property type="match status" value="1"/>
</dbReference>
<gene>
    <name evidence="3" type="ORF">EI982_04190</name>
</gene>
<keyword evidence="4" id="KW-1185">Reference proteome</keyword>
<feature type="domain" description="Aminotransferase class V" evidence="2">
    <location>
        <begin position="17"/>
        <end position="362"/>
    </location>
</feature>
<dbReference type="Proteomes" id="UP000428325">
    <property type="component" value="Chromosome"/>
</dbReference>
<organism evidence="3 4">
    <name type="scientific">Haloplanus rallus</name>
    <dbReference type="NCBI Taxonomy" id="1816183"/>
    <lineage>
        <taxon>Archaea</taxon>
        <taxon>Methanobacteriati</taxon>
        <taxon>Methanobacteriota</taxon>
        <taxon>Stenosarchaea group</taxon>
        <taxon>Halobacteria</taxon>
        <taxon>Halobacteriales</taxon>
        <taxon>Haloferacaceae</taxon>
        <taxon>Haloplanus</taxon>
    </lineage>
</organism>
<keyword evidence="3" id="KW-0032">Aminotransferase</keyword>
<dbReference type="GeneID" id="43368704"/>
<reference evidence="3 4" key="1">
    <citation type="submission" date="2018-12" db="EMBL/GenBank/DDBJ databases">
        <title>Complete genome sequence of Haloplanus rallus MBLA0036.</title>
        <authorList>
            <person name="Nam Y.-d."/>
            <person name="Kang J."/>
            <person name="Chung W.-H."/>
            <person name="Park Y.S."/>
        </authorList>
    </citation>
    <scope>NUCLEOTIDE SEQUENCE [LARGE SCALE GENOMIC DNA]</scope>
    <source>
        <strain evidence="3 4">MBLA0036</strain>
    </source>
</reference>
<dbReference type="InterPro" id="IPR015422">
    <property type="entry name" value="PyrdxlP-dep_Trfase_small"/>
</dbReference>
<keyword evidence="1" id="KW-0663">Pyridoxal phosphate</keyword>
<dbReference type="SUPFAM" id="SSF53383">
    <property type="entry name" value="PLP-dependent transferases"/>
    <property type="match status" value="1"/>
</dbReference>
<evidence type="ECO:0000259" key="2">
    <source>
        <dbReference type="Pfam" id="PF00266"/>
    </source>
</evidence>
<accession>A0A6B9F1C1</accession>
<dbReference type="PANTHER" id="PTHR43586:SF8">
    <property type="entry name" value="CYSTEINE DESULFURASE 1, CHLOROPLASTIC"/>
    <property type="match status" value="1"/>
</dbReference>
<proteinExistence type="predicted"/>